<feature type="region of interest" description="Disordered" evidence="3">
    <location>
        <begin position="243"/>
        <end position="268"/>
    </location>
</feature>
<evidence type="ECO:0000256" key="2">
    <source>
        <dbReference type="SAM" id="Coils"/>
    </source>
</evidence>
<protein>
    <recommendedName>
        <fullName evidence="6">Dysbindin</fullName>
    </recommendedName>
</protein>
<dbReference type="AlphaFoldDB" id="A0A8S4A2C7"/>
<evidence type="ECO:0000256" key="1">
    <source>
        <dbReference type="ARBA" id="ARBA00008686"/>
    </source>
</evidence>
<dbReference type="PANTHER" id="PTHR16294">
    <property type="entry name" value="DYSTROBREVIN BINDING PROTEIN 1 DYSBINDIN"/>
    <property type="match status" value="1"/>
</dbReference>
<feature type="compositionally biased region" description="Basic and acidic residues" evidence="3">
    <location>
        <begin position="362"/>
        <end position="374"/>
    </location>
</feature>
<keyword evidence="2" id="KW-0175">Coiled coil</keyword>
<reference evidence="4" key="1">
    <citation type="submission" date="2021-04" db="EMBL/GenBank/DDBJ databases">
        <authorList>
            <consortium name="Molecular Ecology Group"/>
        </authorList>
    </citation>
    <scope>NUCLEOTIDE SEQUENCE</scope>
</reference>
<evidence type="ECO:0000313" key="4">
    <source>
        <dbReference type="EMBL" id="CAG5134578.1"/>
    </source>
</evidence>
<comment type="caution">
    <text evidence="4">The sequence shown here is derived from an EMBL/GenBank/DDBJ whole genome shotgun (WGS) entry which is preliminary data.</text>
</comment>
<evidence type="ECO:0000256" key="3">
    <source>
        <dbReference type="SAM" id="MobiDB-lite"/>
    </source>
</evidence>
<comment type="similarity">
    <text evidence="1">Belongs to the dysbindin family.</text>
</comment>
<dbReference type="GO" id="GO:0005737">
    <property type="term" value="C:cytoplasm"/>
    <property type="evidence" value="ECO:0007669"/>
    <property type="project" value="InterPro"/>
</dbReference>
<gene>
    <name evidence="4" type="ORF">CUNI_LOCUS20136</name>
</gene>
<dbReference type="PANTHER" id="PTHR16294:SF6">
    <property type="entry name" value="DYNAMIN N-TERMINAL DOMAIN-CONTAINING PROTEIN"/>
    <property type="match status" value="1"/>
</dbReference>
<accession>A0A8S4A2C7</accession>
<organism evidence="4 5">
    <name type="scientific">Candidula unifasciata</name>
    <dbReference type="NCBI Taxonomy" id="100452"/>
    <lineage>
        <taxon>Eukaryota</taxon>
        <taxon>Metazoa</taxon>
        <taxon>Spiralia</taxon>
        <taxon>Lophotrochozoa</taxon>
        <taxon>Mollusca</taxon>
        <taxon>Gastropoda</taxon>
        <taxon>Heterobranchia</taxon>
        <taxon>Euthyneura</taxon>
        <taxon>Panpulmonata</taxon>
        <taxon>Eupulmonata</taxon>
        <taxon>Stylommatophora</taxon>
        <taxon>Helicina</taxon>
        <taxon>Helicoidea</taxon>
        <taxon>Geomitridae</taxon>
        <taxon>Candidula</taxon>
    </lineage>
</organism>
<dbReference type="Proteomes" id="UP000678393">
    <property type="component" value="Unassembled WGS sequence"/>
</dbReference>
<feature type="compositionally biased region" description="Polar residues" evidence="3">
    <location>
        <begin position="402"/>
        <end position="411"/>
    </location>
</feature>
<proteinExistence type="inferred from homology"/>
<evidence type="ECO:0000313" key="5">
    <source>
        <dbReference type="Proteomes" id="UP000678393"/>
    </source>
</evidence>
<feature type="compositionally biased region" description="Polar residues" evidence="3">
    <location>
        <begin position="375"/>
        <end position="387"/>
    </location>
</feature>
<dbReference type="EMBL" id="CAJHNH020007346">
    <property type="protein sequence ID" value="CAG5134578.1"/>
    <property type="molecule type" value="Genomic_DNA"/>
</dbReference>
<sequence length="411" mass="45390">MSMFKKLKGTFQHAQQDLVDGLRALTSLDNNSRYDPLQSLKAREVSLDTGADLLHCYQKNWSSIETETRESAKKAEEASTLLTPYLKKWEKHAESVGHLEQEVKNIPSILAMLTQLHTLLDGLSQSFKEAGRGLDILEDLCEEQEFHRRCLEEQRKLAMYKALKEAEAEKVKVELAQAHAKKMVDLEAAKRKNLKERADVFTSAFQNDLEFYRTHGHPGKLPVELPKVASLSEITLDQDKQALDSFLGPSGDTEGSLEVSGEGSYIEDDYTNDFSVKQDMDFLEDNSHQESLDNDASLSDDADDSIARIDPDDSIAGIDPHDSIAGIDPDDSIAGIDPGDRIAGIDPEGIAISDDQSVLSPEHNRAEDAGRTEPENINSSDITQVPPKNQEGDNGKDIVAADSQNQDIAVT</sequence>
<keyword evidence="5" id="KW-1185">Reference proteome</keyword>
<feature type="region of interest" description="Disordered" evidence="3">
    <location>
        <begin position="287"/>
        <end position="411"/>
    </location>
</feature>
<dbReference type="OrthoDB" id="2445127at2759"/>
<name>A0A8S4A2C7_9EUPU</name>
<dbReference type="InterPro" id="IPR007531">
    <property type="entry name" value="Dysbindin"/>
</dbReference>
<evidence type="ECO:0008006" key="6">
    <source>
        <dbReference type="Google" id="ProtNLM"/>
    </source>
</evidence>
<feature type="coiled-coil region" evidence="2">
    <location>
        <begin position="134"/>
        <end position="181"/>
    </location>
</feature>